<name>A0A0A8YPS8_ARUDO</name>
<reference evidence="1" key="1">
    <citation type="submission" date="2014-09" db="EMBL/GenBank/DDBJ databases">
        <authorList>
            <person name="Magalhaes I.L.F."/>
            <person name="Oliveira U."/>
            <person name="Santos F.R."/>
            <person name="Vidigal T.H.D.A."/>
            <person name="Brescovit A.D."/>
            <person name="Santos A.J."/>
        </authorList>
    </citation>
    <scope>NUCLEOTIDE SEQUENCE</scope>
    <source>
        <tissue evidence="1">Shoot tissue taken approximately 20 cm above the soil surface</tissue>
    </source>
</reference>
<proteinExistence type="predicted"/>
<protein>
    <submittedName>
        <fullName evidence="1">Uncharacterized protein</fullName>
    </submittedName>
</protein>
<accession>A0A0A8YPS8</accession>
<evidence type="ECO:0000313" key="1">
    <source>
        <dbReference type="EMBL" id="JAD26845.1"/>
    </source>
</evidence>
<organism evidence="1">
    <name type="scientific">Arundo donax</name>
    <name type="common">Giant reed</name>
    <name type="synonym">Donax arundinaceus</name>
    <dbReference type="NCBI Taxonomy" id="35708"/>
    <lineage>
        <taxon>Eukaryota</taxon>
        <taxon>Viridiplantae</taxon>
        <taxon>Streptophyta</taxon>
        <taxon>Embryophyta</taxon>
        <taxon>Tracheophyta</taxon>
        <taxon>Spermatophyta</taxon>
        <taxon>Magnoliopsida</taxon>
        <taxon>Liliopsida</taxon>
        <taxon>Poales</taxon>
        <taxon>Poaceae</taxon>
        <taxon>PACMAD clade</taxon>
        <taxon>Arundinoideae</taxon>
        <taxon>Arundineae</taxon>
        <taxon>Arundo</taxon>
    </lineage>
</organism>
<sequence>MAYLYQLLTGCGL</sequence>
<dbReference type="EMBL" id="GBRH01271050">
    <property type="protein sequence ID" value="JAD26845.1"/>
    <property type="molecule type" value="Transcribed_RNA"/>
</dbReference>
<reference evidence="1" key="2">
    <citation type="journal article" date="2015" name="Data Brief">
        <title>Shoot transcriptome of the giant reed, Arundo donax.</title>
        <authorList>
            <person name="Barrero R.A."/>
            <person name="Guerrero F.D."/>
            <person name="Moolhuijzen P."/>
            <person name="Goolsby J.A."/>
            <person name="Tidwell J."/>
            <person name="Bellgard S.E."/>
            <person name="Bellgard M.I."/>
        </authorList>
    </citation>
    <scope>NUCLEOTIDE SEQUENCE</scope>
    <source>
        <tissue evidence="1">Shoot tissue taken approximately 20 cm above the soil surface</tissue>
    </source>
</reference>